<dbReference type="AlphaFoldDB" id="F8PD31"/>
<dbReference type="HOGENOM" id="CLU_2607476_0_0_1"/>
<evidence type="ECO:0000313" key="2">
    <source>
        <dbReference type="Proteomes" id="UP000008064"/>
    </source>
</evidence>
<accession>F8PD31</accession>
<reference evidence="2" key="1">
    <citation type="journal article" date="2011" name="Science">
        <title>The plant cell wall-decomposing machinery underlies the functional diversity of forest fungi.</title>
        <authorList>
            <person name="Eastwood D.C."/>
            <person name="Floudas D."/>
            <person name="Binder M."/>
            <person name="Majcherczyk A."/>
            <person name="Schneider P."/>
            <person name="Aerts A."/>
            <person name="Asiegbu F.O."/>
            <person name="Baker S.E."/>
            <person name="Barry K."/>
            <person name="Bendiksby M."/>
            <person name="Blumentritt M."/>
            <person name="Coutinho P.M."/>
            <person name="Cullen D."/>
            <person name="de Vries R.P."/>
            <person name="Gathman A."/>
            <person name="Goodell B."/>
            <person name="Henrissat B."/>
            <person name="Ihrmark K."/>
            <person name="Kauserud H."/>
            <person name="Kohler A."/>
            <person name="LaButti K."/>
            <person name="Lapidus A."/>
            <person name="Lavin J.L."/>
            <person name="Lee Y.-H."/>
            <person name="Lindquist E."/>
            <person name="Lilly W."/>
            <person name="Lucas S."/>
            <person name="Morin E."/>
            <person name="Murat C."/>
            <person name="Oguiza J.A."/>
            <person name="Park J."/>
            <person name="Pisabarro A.G."/>
            <person name="Riley R."/>
            <person name="Rosling A."/>
            <person name="Salamov A."/>
            <person name="Schmidt O."/>
            <person name="Schmutz J."/>
            <person name="Skrede I."/>
            <person name="Stenlid J."/>
            <person name="Wiebenga A."/>
            <person name="Xie X."/>
            <person name="Kuees U."/>
            <person name="Hibbett D.S."/>
            <person name="Hoffmeister D."/>
            <person name="Hoegberg N."/>
            <person name="Martin F."/>
            <person name="Grigoriev I.V."/>
            <person name="Watkinson S.C."/>
        </authorList>
    </citation>
    <scope>NUCLEOTIDE SEQUENCE [LARGE SCALE GENOMIC DNA]</scope>
    <source>
        <strain evidence="2">S7.9</strain>
    </source>
</reference>
<protein>
    <submittedName>
        <fullName evidence="1">Uncharacterized protein</fullName>
    </submittedName>
</protein>
<gene>
    <name evidence="1" type="ORF">SERLADRAFT_480363</name>
</gene>
<dbReference type="Proteomes" id="UP000008064">
    <property type="component" value="Unassembled WGS sequence"/>
</dbReference>
<dbReference type="RefSeq" id="XP_007324354.1">
    <property type="nucleotide sequence ID" value="XM_007324292.1"/>
</dbReference>
<evidence type="ECO:0000313" key="1">
    <source>
        <dbReference type="EMBL" id="EGO19130.1"/>
    </source>
</evidence>
<proteinExistence type="predicted"/>
<name>F8PD31_SERL9</name>
<dbReference type="EMBL" id="GL945445">
    <property type="protein sequence ID" value="EGO19130.1"/>
    <property type="molecule type" value="Genomic_DNA"/>
</dbReference>
<organism evidence="2">
    <name type="scientific">Serpula lacrymans var. lacrymans (strain S7.9)</name>
    <name type="common">Dry rot fungus</name>
    <dbReference type="NCBI Taxonomy" id="578457"/>
    <lineage>
        <taxon>Eukaryota</taxon>
        <taxon>Fungi</taxon>
        <taxon>Dikarya</taxon>
        <taxon>Basidiomycota</taxon>
        <taxon>Agaricomycotina</taxon>
        <taxon>Agaricomycetes</taxon>
        <taxon>Agaricomycetidae</taxon>
        <taxon>Boletales</taxon>
        <taxon>Coniophorineae</taxon>
        <taxon>Serpulaceae</taxon>
        <taxon>Serpula</taxon>
    </lineage>
</organism>
<sequence length="79" mass="9148">MTRHSKQERGHLISSTDEGIAFRCNRYHGPDMPGNRHSLDWHVLDLYLLELIDFSYTNNVAMSNTQKKRPSPHTSYSTS</sequence>
<dbReference type="KEGG" id="sla:SERLADRAFT_480363"/>
<dbReference type="GeneID" id="18821513"/>